<protein>
    <submittedName>
        <fullName evidence="2">Uncharacterized protein</fullName>
    </submittedName>
</protein>
<name>A0A397J9H2_9GLOM</name>
<feature type="region of interest" description="Disordered" evidence="1">
    <location>
        <begin position="140"/>
        <end position="159"/>
    </location>
</feature>
<dbReference type="Proteomes" id="UP000266861">
    <property type="component" value="Unassembled WGS sequence"/>
</dbReference>
<dbReference type="AlphaFoldDB" id="A0A397J9H2"/>
<dbReference type="OrthoDB" id="10629625at2759"/>
<accession>A0A397J9H2</accession>
<comment type="caution">
    <text evidence="2">The sequence shown here is derived from an EMBL/GenBank/DDBJ whole genome shotgun (WGS) entry which is preliminary data.</text>
</comment>
<reference evidence="2 3" key="1">
    <citation type="submission" date="2018-08" db="EMBL/GenBank/DDBJ databases">
        <title>Genome and evolution of the arbuscular mycorrhizal fungus Diversispora epigaea (formerly Glomus versiforme) and its bacterial endosymbionts.</title>
        <authorList>
            <person name="Sun X."/>
            <person name="Fei Z."/>
            <person name="Harrison M."/>
        </authorList>
    </citation>
    <scope>NUCLEOTIDE SEQUENCE [LARGE SCALE GENOMIC DNA]</scope>
    <source>
        <strain evidence="2 3">IT104</strain>
    </source>
</reference>
<evidence type="ECO:0000256" key="1">
    <source>
        <dbReference type="SAM" id="MobiDB-lite"/>
    </source>
</evidence>
<dbReference type="EMBL" id="PQFF01000070">
    <property type="protein sequence ID" value="RHZ85005.1"/>
    <property type="molecule type" value="Genomic_DNA"/>
</dbReference>
<proteinExistence type="predicted"/>
<sequence length="335" mass="39302">MPVNYEQDEKQRQQREYDEIIKKINQENEKKFQEFKKEFTENFITNRISELEIDNMINKYDFKKLQKENEQLKLHIKNLVKEISTLKLHVRKLSEGKEDNGININFGNENDNDYLNDKPFEYWKDVETLQQQLYDLFNDENQKENHPKQSKRSNLSEKQNRKKYLTHKYSHSSPSNLYKIHEKTNETNNFMENEKNNYYGYDDNNNGVGMMSLLSGMDTTPPLSPPSSLVSSSSSLILSPSSPTFPQLKFYHRHSTDLSSTNNNEPSINNLSITNNDLEYLNSTSKSTLESISTTASYLHLKTLTSDQSKSPEEIKTQKKYKRYGFLGVNIRQDI</sequence>
<organism evidence="2 3">
    <name type="scientific">Diversispora epigaea</name>
    <dbReference type="NCBI Taxonomy" id="1348612"/>
    <lineage>
        <taxon>Eukaryota</taxon>
        <taxon>Fungi</taxon>
        <taxon>Fungi incertae sedis</taxon>
        <taxon>Mucoromycota</taxon>
        <taxon>Glomeromycotina</taxon>
        <taxon>Glomeromycetes</taxon>
        <taxon>Diversisporales</taxon>
        <taxon>Diversisporaceae</taxon>
        <taxon>Diversispora</taxon>
    </lineage>
</organism>
<evidence type="ECO:0000313" key="2">
    <source>
        <dbReference type="EMBL" id="RHZ85005.1"/>
    </source>
</evidence>
<gene>
    <name evidence="2" type="ORF">Glove_74g216</name>
</gene>
<keyword evidence="3" id="KW-1185">Reference proteome</keyword>
<evidence type="ECO:0000313" key="3">
    <source>
        <dbReference type="Proteomes" id="UP000266861"/>
    </source>
</evidence>